<sequence length="83" mass="9187">MHSPLSERFPGVAFESVVCMAGGARFSGPVPPRVMTIAQLVEHARRSAKTGSRAVDLAWAVIGKEPRNGHKAERREHRTRYGY</sequence>
<reference evidence="1 2" key="1">
    <citation type="submission" date="2019-07" db="EMBL/GenBank/DDBJ databases">
        <title>Whole genome shotgun sequence of Skermanella aerolata NBRC 106429.</title>
        <authorList>
            <person name="Hosoyama A."/>
            <person name="Uohara A."/>
            <person name="Ohji S."/>
            <person name="Ichikawa N."/>
        </authorList>
    </citation>
    <scope>NUCLEOTIDE SEQUENCE [LARGE SCALE GENOMIC DNA]</scope>
    <source>
        <strain evidence="1 2">NBRC 106429</strain>
    </source>
</reference>
<accession>A0A512DZU3</accession>
<dbReference type="EMBL" id="BJYZ01000034">
    <property type="protein sequence ID" value="GEO42008.1"/>
    <property type="molecule type" value="Genomic_DNA"/>
</dbReference>
<protein>
    <submittedName>
        <fullName evidence="1">Uncharacterized protein</fullName>
    </submittedName>
</protein>
<comment type="caution">
    <text evidence="1">The sequence shown here is derived from an EMBL/GenBank/DDBJ whole genome shotgun (WGS) entry which is preliminary data.</text>
</comment>
<proteinExistence type="predicted"/>
<organism evidence="1 2">
    <name type="scientific">Skermanella aerolata</name>
    <dbReference type="NCBI Taxonomy" id="393310"/>
    <lineage>
        <taxon>Bacteria</taxon>
        <taxon>Pseudomonadati</taxon>
        <taxon>Pseudomonadota</taxon>
        <taxon>Alphaproteobacteria</taxon>
        <taxon>Rhodospirillales</taxon>
        <taxon>Azospirillaceae</taxon>
        <taxon>Skermanella</taxon>
    </lineage>
</organism>
<name>A0A512DZU3_9PROT</name>
<keyword evidence="2" id="KW-1185">Reference proteome</keyword>
<gene>
    <name evidence="1" type="ORF">SAE02_61560</name>
</gene>
<dbReference type="Proteomes" id="UP000321523">
    <property type="component" value="Unassembled WGS sequence"/>
</dbReference>
<dbReference type="AlphaFoldDB" id="A0A512DZU3"/>
<evidence type="ECO:0000313" key="2">
    <source>
        <dbReference type="Proteomes" id="UP000321523"/>
    </source>
</evidence>
<evidence type="ECO:0000313" key="1">
    <source>
        <dbReference type="EMBL" id="GEO42008.1"/>
    </source>
</evidence>